<sequence>MPSTIVSSSLRPGPWGLNGVLSYAVRQRTNQIGLRMALGARSRDILLSFTGRGLREQAVWSRGTETGKPMSRLDRFREAQNSSHAGFESALAELRSGGKRGHWIWYVFPQIDGLGMSGMSQAFAIDGEDEAAAFLRDAELRSRLLTITSTVAEQLSTGRVSSLRTLMGSDIDAMKVVSSLTLFGHVARKLNDIEGLDAYGAMARVADDVLAMAESQGYPPCAHTLRRLRATA</sequence>
<reference evidence="1 2" key="1">
    <citation type="journal article" date="2016" name="Genome Announc.">
        <title>First Complete Genome Sequence of a Subdivision 6 Acidobacterium Strain.</title>
        <authorList>
            <person name="Huang S."/>
            <person name="Vieira S."/>
            <person name="Bunk B."/>
            <person name="Riedel T."/>
            <person name="Sproer C."/>
            <person name="Overmann J."/>
        </authorList>
    </citation>
    <scope>NUCLEOTIDE SEQUENCE [LARGE SCALE GENOMIC DNA]</scope>
    <source>
        <strain evidence="2">DSM 100886 HEG_-6_39</strain>
    </source>
</reference>
<dbReference type="AlphaFoldDB" id="A0A143PQI2"/>
<dbReference type="PATRIC" id="fig|1813736.3.peg.4353"/>
<dbReference type="Gene3D" id="1.25.40.380">
    <property type="entry name" value="Protein of unknown function DUF1810"/>
    <property type="match status" value="1"/>
</dbReference>
<evidence type="ECO:0000313" key="2">
    <source>
        <dbReference type="Proteomes" id="UP000076079"/>
    </source>
</evidence>
<organism evidence="1 2">
    <name type="scientific">Luteitalea pratensis</name>
    <dbReference type="NCBI Taxonomy" id="1855912"/>
    <lineage>
        <taxon>Bacteria</taxon>
        <taxon>Pseudomonadati</taxon>
        <taxon>Acidobacteriota</taxon>
        <taxon>Vicinamibacteria</taxon>
        <taxon>Vicinamibacterales</taxon>
        <taxon>Vicinamibacteraceae</taxon>
        <taxon>Luteitalea</taxon>
    </lineage>
</organism>
<name>A0A143PQI2_LUTPR</name>
<dbReference type="KEGG" id="abac:LuPra_04115"/>
<evidence type="ECO:0000313" key="1">
    <source>
        <dbReference type="EMBL" id="AMY10872.1"/>
    </source>
</evidence>
<keyword evidence="2" id="KW-1185">Reference proteome</keyword>
<protein>
    <submittedName>
        <fullName evidence="1">Acidobacterial duplicated orphan permease</fullName>
    </submittedName>
</protein>
<accession>A0A143PQI2</accession>
<gene>
    <name evidence="1" type="ORF">LuPra_04115</name>
</gene>
<dbReference type="Pfam" id="PF08837">
    <property type="entry name" value="DUF1810"/>
    <property type="match status" value="1"/>
</dbReference>
<dbReference type="Proteomes" id="UP000076079">
    <property type="component" value="Chromosome"/>
</dbReference>
<dbReference type="SUPFAM" id="SSF140736">
    <property type="entry name" value="Rv1873-like"/>
    <property type="match status" value="1"/>
</dbReference>
<dbReference type="InterPro" id="IPR014937">
    <property type="entry name" value="DUF1810"/>
</dbReference>
<dbReference type="InterPro" id="IPR036287">
    <property type="entry name" value="Rv1873-like_sf"/>
</dbReference>
<proteinExistence type="predicted"/>
<reference evidence="2" key="2">
    <citation type="submission" date="2016-04" db="EMBL/GenBank/DDBJ databases">
        <title>First Complete Genome Sequence of a Subdivision 6 Acidobacterium.</title>
        <authorList>
            <person name="Huang S."/>
            <person name="Vieira S."/>
            <person name="Bunk B."/>
            <person name="Riedel T."/>
            <person name="Sproeer C."/>
            <person name="Overmann J."/>
        </authorList>
    </citation>
    <scope>NUCLEOTIDE SEQUENCE [LARGE SCALE GENOMIC DNA]</scope>
    <source>
        <strain evidence="2">DSM 100886 HEG_-6_39</strain>
    </source>
</reference>
<dbReference type="EMBL" id="CP015136">
    <property type="protein sequence ID" value="AMY10872.1"/>
    <property type="molecule type" value="Genomic_DNA"/>
</dbReference>